<gene>
    <name evidence="2" type="ORF">CH371_05970</name>
</gene>
<feature type="transmembrane region" description="Helical" evidence="1">
    <location>
        <begin position="67"/>
        <end position="88"/>
    </location>
</feature>
<dbReference type="EMBL" id="NPDT01000001">
    <property type="protein sequence ID" value="PJZ67952.1"/>
    <property type="molecule type" value="Genomic_DNA"/>
</dbReference>
<comment type="caution">
    <text evidence="2">The sequence shown here is derived from an EMBL/GenBank/DDBJ whole genome shotgun (WGS) entry which is preliminary data.</text>
</comment>
<evidence type="ECO:0000313" key="3">
    <source>
        <dbReference type="Proteomes" id="UP000231912"/>
    </source>
</evidence>
<accession>A0A2M9ZHP8</accession>
<reference evidence="2 3" key="1">
    <citation type="submission" date="2017-07" db="EMBL/GenBank/DDBJ databases">
        <title>Leptospira spp. isolated from tropical soils.</title>
        <authorList>
            <person name="Thibeaux R."/>
            <person name="Iraola G."/>
            <person name="Ferres I."/>
            <person name="Bierque E."/>
            <person name="Girault D."/>
            <person name="Soupe-Gilbert M.-E."/>
            <person name="Picardeau M."/>
            <person name="Goarant C."/>
        </authorList>
    </citation>
    <scope>NUCLEOTIDE SEQUENCE [LARGE SCALE GENOMIC DNA]</scope>
    <source>
        <strain evidence="2 3">FH2-C-A2</strain>
    </source>
</reference>
<feature type="transmembrane region" description="Helical" evidence="1">
    <location>
        <begin position="6"/>
        <end position="25"/>
    </location>
</feature>
<feature type="transmembrane region" description="Helical" evidence="1">
    <location>
        <begin position="147"/>
        <end position="171"/>
    </location>
</feature>
<dbReference type="AlphaFoldDB" id="A0A2M9ZHP8"/>
<feature type="transmembrane region" description="Helical" evidence="1">
    <location>
        <begin position="95"/>
        <end position="112"/>
    </location>
</feature>
<organism evidence="2 3">
    <name type="scientific">Leptospira wolffii</name>
    <dbReference type="NCBI Taxonomy" id="409998"/>
    <lineage>
        <taxon>Bacteria</taxon>
        <taxon>Pseudomonadati</taxon>
        <taxon>Spirochaetota</taxon>
        <taxon>Spirochaetia</taxon>
        <taxon>Leptospirales</taxon>
        <taxon>Leptospiraceae</taxon>
        <taxon>Leptospira</taxon>
    </lineage>
</organism>
<protein>
    <submittedName>
        <fullName evidence="2">Uncharacterized protein</fullName>
    </submittedName>
</protein>
<name>A0A2M9ZHP8_9LEPT</name>
<evidence type="ECO:0000313" key="2">
    <source>
        <dbReference type="EMBL" id="PJZ67952.1"/>
    </source>
</evidence>
<dbReference type="RefSeq" id="WP_100758347.1">
    <property type="nucleotide sequence ID" value="NZ_NPDT01000001.1"/>
</dbReference>
<dbReference type="Proteomes" id="UP000231912">
    <property type="component" value="Unassembled WGS sequence"/>
</dbReference>
<proteinExistence type="predicted"/>
<evidence type="ECO:0000256" key="1">
    <source>
        <dbReference type="SAM" id="Phobius"/>
    </source>
</evidence>
<keyword evidence="1" id="KW-0812">Transmembrane</keyword>
<feature type="transmembrane region" description="Helical" evidence="1">
    <location>
        <begin position="118"/>
        <end position="135"/>
    </location>
</feature>
<feature type="transmembrane region" description="Helical" evidence="1">
    <location>
        <begin position="37"/>
        <end position="61"/>
    </location>
</feature>
<keyword evidence="1" id="KW-1133">Transmembrane helix</keyword>
<keyword evidence="1" id="KW-0472">Membrane</keyword>
<sequence>MQISTAISDLVLALVSTWVGLSLYASGKGSVSKRGGAWGFFSIALGAYMGTVFFLGGGWISPVYRPVVQFAGEVGVPWIGIGFFAAGFGKVDKKTWTIFTAALIALFVFDLFFGLGQYATAIGAVSLITVLVVSIRKYGKSHKTPALYGILGALLFMLAGLVIGTVGSTLGVPNVDIFHYALAAANYALGYSLKKLG</sequence>